<accession>A0A1N7SD22</accession>
<dbReference type="EMBL" id="CYGX02000054">
    <property type="protein sequence ID" value="SIT45298.1"/>
    <property type="molecule type" value="Genomic_DNA"/>
</dbReference>
<evidence type="ECO:0000313" key="3">
    <source>
        <dbReference type="Proteomes" id="UP000187012"/>
    </source>
</evidence>
<dbReference type="InterPro" id="IPR046748">
    <property type="entry name" value="HipA_2"/>
</dbReference>
<keyword evidence="3" id="KW-1185">Reference proteome</keyword>
<dbReference type="STRING" id="1247936.BN2475_540036"/>
<evidence type="ECO:0000259" key="1">
    <source>
        <dbReference type="Pfam" id="PF20613"/>
    </source>
</evidence>
<gene>
    <name evidence="2" type="ORF">BN2475_540036</name>
</gene>
<dbReference type="RefSeq" id="WP_094781891.1">
    <property type="nucleotide sequence ID" value="NZ_CYGX02000054.1"/>
</dbReference>
<protein>
    <recommendedName>
        <fullName evidence="1">HipA-like kinase domain-containing protein</fullName>
    </recommendedName>
</protein>
<evidence type="ECO:0000313" key="2">
    <source>
        <dbReference type="EMBL" id="SIT45298.1"/>
    </source>
</evidence>
<dbReference type="AlphaFoldDB" id="A0A1N7SD22"/>
<dbReference type="Pfam" id="PF20613">
    <property type="entry name" value="HipA_2"/>
    <property type="match status" value="1"/>
</dbReference>
<dbReference type="Proteomes" id="UP000187012">
    <property type="component" value="Unassembled WGS sequence"/>
</dbReference>
<dbReference type="OrthoDB" id="9128719at2"/>
<name>A0A1N7SD22_9BURK</name>
<sequence length="272" mass="29868">MPSLELPFDYGSLRYRPNTVVAQASNPVIYGRVQLLSVEQEMAFVKLLQQGAFTVESVCAWLAGAVGLQAPRPLWVNVPRNRVPASHWPFGDKEAQLCFATVELPNARPLHFDEASSDVVFNQARLDDVLMAKIATFDSLIGNDDRHGGNLLLSPPAGVFVIDHGRALGGIGTDSTSVWLPPGPNVLLRRIQAMPPHRRHALKQPLRQFCEDCVEAVDKLPLDTLVESESLREMIRRHLHAKAETLCVEMLDAIGIPELAGINHSGSRPTAP</sequence>
<organism evidence="2 3">
    <name type="scientific">Paraburkholderia ribeironis</name>
    <dbReference type="NCBI Taxonomy" id="1247936"/>
    <lineage>
        <taxon>Bacteria</taxon>
        <taxon>Pseudomonadati</taxon>
        <taxon>Pseudomonadota</taxon>
        <taxon>Betaproteobacteria</taxon>
        <taxon>Burkholderiales</taxon>
        <taxon>Burkholderiaceae</taxon>
        <taxon>Paraburkholderia</taxon>
    </lineage>
</organism>
<feature type="domain" description="HipA-like kinase" evidence="1">
    <location>
        <begin position="53"/>
        <end position="168"/>
    </location>
</feature>
<proteinExistence type="predicted"/>
<reference evidence="2 3" key="1">
    <citation type="submission" date="2016-12" db="EMBL/GenBank/DDBJ databases">
        <authorList>
            <person name="Song W.-J."/>
            <person name="Kurnit D.M."/>
        </authorList>
    </citation>
    <scope>NUCLEOTIDE SEQUENCE [LARGE SCALE GENOMIC DNA]</scope>
    <source>
        <strain evidence="2 3">STM7296</strain>
    </source>
</reference>